<gene>
    <name evidence="3" type="ORF">BBJ29_006898</name>
    <name evidence="4" type="ORF">BBP00_00002714</name>
</gene>
<name>A0A3F2RWL6_9STRA</name>
<keyword evidence="2" id="KW-1133">Transmembrane helix</keyword>
<evidence type="ECO:0000313" key="6">
    <source>
        <dbReference type="Proteomes" id="UP000284657"/>
    </source>
</evidence>
<proteinExistence type="predicted"/>
<organism evidence="4 5">
    <name type="scientific">Phytophthora kernoviae</name>
    <dbReference type="NCBI Taxonomy" id="325452"/>
    <lineage>
        <taxon>Eukaryota</taxon>
        <taxon>Sar</taxon>
        <taxon>Stramenopiles</taxon>
        <taxon>Oomycota</taxon>
        <taxon>Peronosporomycetes</taxon>
        <taxon>Peronosporales</taxon>
        <taxon>Peronosporaceae</taxon>
        <taxon>Phytophthora</taxon>
    </lineage>
</organism>
<sequence length="296" mass="29143">MSPAVMNGGSETVSVCATDVAVSGSRLSTVDKCNTVQVCRGATTDSTCTTELMNDAVIGDVSCNAEACTGTVSLSQPLPCDGSTGSTALLVGVTVGGSSPSNFASVGSMTAPNFTIADASGLDTGSSELVLTTDTFCSSSSIQLNVSVGDSSDDSSASSVDVSSVNSTANGTVIVELASPLSSALAGEDVQLSLSQCGVSATGSFAVGEGSDDSTSVSTGSTDGSEDDDEAVTGSSGSVSTQETNVGTGLSHSIIVGIVIAVVALGGFVFEYVHHKKRQAMQPQQGSTVSNVATPV</sequence>
<evidence type="ECO:0000313" key="4">
    <source>
        <dbReference type="EMBL" id="RLN65668.1"/>
    </source>
</evidence>
<dbReference type="Proteomes" id="UP000284657">
    <property type="component" value="Unassembled WGS sequence"/>
</dbReference>
<dbReference type="OrthoDB" id="77273at2759"/>
<evidence type="ECO:0000313" key="5">
    <source>
        <dbReference type="Proteomes" id="UP000277300"/>
    </source>
</evidence>
<feature type="compositionally biased region" description="Low complexity" evidence="1">
    <location>
        <begin position="207"/>
        <end position="223"/>
    </location>
</feature>
<dbReference type="EMBL" id="MBDO02000049">
    <property type="protein sequence ID" value="RLN65668.1"/>
    <property type="molecule type" value="Genomic_DNA"/>
</dbReference>
<protein>
    <submittedName>
        <fullName evidence="4">Uncharacterized protein</fullName>
    </submittedName>
</protein>
<feature type="region of interest" description="Disordered" evidence="1">
    <location>
        <begin position="205"/>
        <end position="244"/>
    </location>
</feature>
<feature type="compositionally biased region" description="Polar residues" evidence="1">
    <location>
        <begin position="233"/>
        <end position="244"/>
    </location>
</feature>
<keyword evidence="2" id="KW-0472">Membrane</keyword>
<dbReference type="AlphaFoldDB" id="A0A3F2RWL6"/>
<dbReference type="EMBL" id="MBAD02000701">
    <property type="protein sequence ID" value="RLN63816.1"/>
    <property type="molecule type" value="Genomic_DNA"/>
</dbReference>
<comment type="caution">
    <text evidence="4">The sequence shown here is derived from an EMBL/GenBank/DDBJ whole genome shotgun (WGS) entry which is preliminary data.</text>
</comment>
<evidence type="ECO:0000256" key="2">
    <source>
        <dbReference type="SAM" id="Phobius"/>
    </source>
</evidence>
<reference evidence="5 6" key="1">
    <citation type="submission" date="2018-07" db="EMBL/GenBank/DDBJ databases">
        <title>Genome sequencing of oomycete isolates from Chile give support for New Zealand origin for Phytophthora kernoviae and make available the first Nothophytophthora sp. genome.</title>
        <authorList>
            <person name="Studholme D.J."/>
            <person name="Sanfuentes E."/>
            <person name="Panda P."/>
            <person name="Hill R."/>
            <person name="Sambles C."/>
            <person name="Grant M."/>
            <person name="Williams N.M."/>
            <person name="Mcdougal R.L."/>
        </authorList>
    </citation>
    <scope>NUCLEOTIDE SEQUENCE [LARGE SCALE GENOMIC DNA]</scope>
    <source>
        <strain evidence="4">Chile6</strain>
        <strain evidence="3">Chile7</strain>
    </source>
</reference>
<evidence type="ECO:0000313" key="3">
    <source>
        <dbReference type="EMBL" id="RLN63816.1"/>
    </source>
</evidence>
<keyword evidence="2" id="KW-0812">Transmembrane</keyword>
<evidence type="ECO:0000256" key="1">
    <source>
        <dbReference type="SAM" id="MobiDB-lite"/>
    </source>
</evidence>
<dbReference type="Proteomes" id="UP000277300">
    <property type="component" value="Unassembled WGS sequence"/>
</dbReference>
<feature type="transmembrane region" description="Helical" evidence="2">
    <location>
        <begin position="250"/>
        <end position="273"/>
    </location>
</feature>
<accession>A0A3F2RWL6</accession>